<dbReference type="AlphaFoldDB" id="A0A2C6CX90"/>
<sequence length="158" mass="17794">MNKICYVVQNLTRCIGQIAPGLSKCKDQSVTKNAFWSLYSLISFPALPAGFSVNANIGSDHGALHGSNNISNQPDTLPINNIDKTDISGFYGAVFVIPSIDYSDQVKLNLFSDSRVKTVTPNFSDYRFDTERTYGYSSYRILFCLNRRITVERYFCLF</sequence>
<reference evidence="1" key="2">
    <citation type="submission" date="2017-09" db="EMBL/GenBank/DDBJ databases">
        <title>FDA dAtabase for Regulatory Grade micrObial Sequences (FDA-ARGOS): Supporting development and validation of Infectious Disease Dx tests.</title>
        <authorList>
            <person name="Minogue T."/>
            <person name="Wolcott M."/>
            <person name="Wasieloski L."/>
            <person name="Aguilar W."/>
            <person name="Moore D."/>
            <person name="Tallon L.J."/>
            <person name="Sadzewicz L."/>
            <person name="Ott S."/>
            <person name="Zhao X."/>
            <person name="Nagaraj S."/>
            <person name="Vavikolanu K."/>
            <person name="Aluvathingal J."/>
            <person name="Nadendla S."/>
            <person name="Sichtig H."/>
        </authorList>
    </citation>
    <scope>NUCLEOTIDE SEQUENCE</scope>
    <source>
        <strain evidence="1">FDAARGOS_387</strain>
    </source>
</reference>
<proteinExistence type="predicted"/>
<dbReference type="RefSeq" id="WP_029093454.1">
    <property type="nucleotide sequence ID" value="NZ_CAADJA010000002.1"/>
</dbReference>
<reference evidence="3" key="1">
    <citation type="submission" date="2017-09" db="EMBL/GenBank/DDBJ databases">
        <title>FDA dAtabase for Regulatory Grade micrObial Sequences (FDA-ARGOS): Supporting development and validation of Infectious Disease Dx tests.</title>
        <authorList>
            <person name="Minogue T."/>
            <person name="Wolcott M."/>
            <person name="Wasieloski L."/>
            <person name="Aguilar W."/>
            <person name="Moore D."/>
            <person name="Tallon L."/>
            <person name="Sadzewicz L."/>
            <person name="Ott S."/>
            <person name="Zhao X."/>
            <person name="Nagaraj S."/>
            <person name="Vavikolanu K."/>
            <person name="Aluvathingal J."/>
            <person name="Nadendla S."/>
            <person name="Sichtig H."/>
        </authorList>
    </citation>
    <scope>NUCLEOTIDE SEQUENCE [LARGE SCALE GENOMIC DNA]</scope>
    <source>
        <strain evidence="3">FDAARGOS_387</strain>
    </source>
</reference>
<evidence type="ECO:0000313" key="1">
    <source>
        <dbReference type="EMBL" id="PHI31299.1"/>
    </source>
</evidence>
<dbReference type="EMBL" id="CAADJA010000002">
    <property type="protein sequence ID" value="VFS51601.1"/>
    <property type="molecule type" value="Genomic_DNA"/>
</dbReference>
<keyword evidence="3" id="KW-1185">Reference proteome</keyword>
<gene>
    <name evidence="1" type="ORF">CRN84_19120</name>
    <name evidence="2" type="ORF">NCTC12282_05248</name>
</gene>
<accession>A0A2C6CX90</accession>
<reference evidence="2 4" key="3">
    <citation type="submission" date="2019-03" db="EMBL/GenBank/DDBJ databases">
        <authorList>
            <consortium name="Pathogen Informatics"/>
        </authorList>
    </citation>
    <scope>NUCLEOTIDE SEQUENCE [LARGE SCALE GENOMIC DNA]</scope>
    <source>
        <strain evidence="2 4">NCTC12282</strain>
    </source>
</reference>
<evidence type="ECO:0000313" key="4">
    <source>
        <dbReference type="Proteomes" id="UP000373449"/>
    </source>
</evidence>
<organism evidence="1 3">
    <name type="scientific">Budvicia aquatica</name>
    <dbReference type="NCBI Taxonomy" id="82979"/>
    <lineage>
        <taxon>Bacteria</taxon>
        <taxon>Pseudomonadati</taxon>
        <taxon>Pseudomonadota</taxon>
        <taxon>Gammaproteobacteria</taxon>
        <taxon>Enterobacterales</taxon>
        <taxon>Budviciaceae</taxon>
        <taxon>Budvicia</taxon>
    </lineage>
</organism>
<dbReference type="Proteomes" id="UP000224974">
    <property type="component" value="Unassembled WGS sequence"/>
</dbReference>
<evidence type="ECO:0000313" key="2">
    <source>
        <dbReference type="EMBL" id="VFS51601.1"/>
    </source>
</evidence>
<dbReference type="Proteomes" id="UP000373449">
    <property type="component" value="Unassembled WGS sequence"/>
</dbReference>
<evidence type="ECO:0000313" key="3">
    <source>
        <dbReference type="Proteomes" id="UP000224974"/>
    </source>
</evidence>
<protein>
    <submittedName>
        <fullName evidence="1">Uncharacterized protein</fullName>
    </submittedName>
</protein>
<name>A0A2C6CX90_9GAMM</name>
<dbReference type="EMBL" id="PDDX01000001">
    <property type="protein sequence ID" value="PHI31299.1"/>
    <property type="molecule type" value="Genomic_DNA"/>
</dbReference>